<organism evidence="1 2">
    <name type="scientific">Rhizopus microsporus ATCC 52813</name>
    <dbReference type="NCBI Taxonomy" id="1340429"/>
    <lineage>
        <taxon>Eukaryota</taxon>
        <taxon>Fungi</taxon>
        <taxon>Fungi incertae sedis</taxon>
        <taxon>Mucoromycota</taxon>
        <taxon>Mucoromycotina</taxon>
        <taxon>Mucoromycetes</taxon>
        <taxon>Mucorales</taxon>
        <taxon>Mucorineae</taxon>
        <taxon>Rhizopodaceae</taxon>
        <taxon>Rhizopus</taxon>
    </lineage>
</organism>
<reference evidence="1 2" key="1">
    <citation type="journal article" date="2016" name="Proc. Natl. Acad. Sci. U.S.A.">
        <title>Lipid metabolic changes in an early divergent fungus govern the establishment of a mutualistic symbiosis with endobacteria.</title>
        <authorList>
            <person name="Lastovetsky O.A."/>
            <person name="Gaspar M.L."/>
            <person name="Mondo S.J."/>
            <person name="LaButti K.M."/>
            <person name="Sandor L."/>
            <person name="Grigoriev I.V."/>
            <person name="Henry S.A."/>
            <person name="Pawlowska T.E."/>
        </authorList>
    </citation>
    <scope>NUCLEOTIDE SEQUENCE [LARGE SCALE GENOMIC DNA]</scope>
    <source>
        <strain evidence="1 2">ATCC 52813</strain>
    </source>
</reference>
<proteinExistence type="predicted"/>
<name>A0A2G4T349_RHIZD</name>
<evidence type="ECO:0000313" key="1">
    <source>
        <dbReference type="EMBL" id="PHZ15096.1"/>
    </source>
</evidence>
<dbReference type="EMBL" id="KZ303844">
    <property type="protein sequence ID" value="PHZ15096.1"/>
    <property type="molecule type" value="Genomic_DNA"/>
</dbReference>
<dbReference type="Proteomes" id="UP000242254">
    <property type="component" value="Unassembled WGS sequence"/>
</dbReference>
<protein>
    <submittedName>
        <fullName evidence="1">Uncharacterized protein</fullName>
    </submittedName>
</protein>
<keyword evidence="2" id="KW-1185">Reference proteome</keyword>
<accession>A0A2G4T349</accession>
<evidence type="ECO:0000313" key="2">
    <source>
        <dbReference type="Proteomes" id="UP000242254"/>
    </source>
</evidence>
<dbReference type="RefSeq" id="XP_023468804.1">
    <property type="nucleotide sequence ID" value="XM_023608162.1"/>
</dbReference>
<dbReference type="AlphaFoldDB" id="A0A2G4T349"/>
<gene>
    <name evidence="1" type="ORF">RHIMIDRAFT_234470</name>
</gene>
<sequence>MFEILAITSTTAFSNRAVSAITELNTTSIGESICVTDNINEADSIDGDTADIDNANDNVNADEIDDTGDTVVNDVTEGRDDELSNIEFKKATALNNLAKYQQNKNIKINSCILNHINLMTGATDKVILYYDSVGGHSYLAQLFECGGIYVCQKLQSITIPRNMLELEIFRLLLKHMFIWKAHMINLGNNIIQFRLADVSGTTSPPCSPSPNVQAAKVYLSPSNANKRTRSTFEEDRE</sequence>
<dbReference type="GeneID" id="35439152"/>